<feature type="transmembrane region" description="Helical" evidence="16">
    <location>
        <begin position="556"/>
        <end position="577"/>
    </location>
</feature>
<dbReference type="AlphaFoldDB" id="A0A3S8UZW6"/>
<keyword evidence="8" id="KW-1278">Translocase</keyword>
<dbReference type="InterPro" id="IPR001516">
    <property type="entry name" value="Proton_antipo_N"/>
</dbReference>
<dbReference type="PANTHER" id="PTHR42829:SF2">
    <property type="entry name" value="NADH-UBIQUINONE OXIDOREDUCTASE CHAIN 5"/>
    <property type="match status" value="1"/>
</dbReference>
<dbReference type="Pfam" id="PF00361">
    <property type="entry name" value="Proton_antipo_M"/>
    <property type="match status" value="1"/>
</dbReference>
<keyword evidence="6 16" id="KW-0812">Transmembrane</keyword>
<evidence type="ECO:0000256" key="1">
    <source>
        <dbReference type="ARBA" id="ARBA00004448"/>
    </source>
</evidence>
<dbReference type="EMBL" id="MH630149">
    <property type="protein sequence ID" value="AZL92898.1"/>
    <property type="molecule type" value="Genomic_DNA"/>
</dbReference>
<geneLocation type="mitochondrion" evidence="20"/>
<evidence type="ECO:0000313" key="20">
    <source>
        <dbReference type="EMBL" id="AZL92898.1"/>
    </source>
</evidence>
<protein>
    <recommendedName>
        <fullName evidence="3 16">NADH-ubiquinone oxidoreductase chain 5</fullName>
        <ecNumber evidence="2 16">7.1.1.2</ecNumber>
    </recommendedName>
</protein>
<keyword evidence="4 16" id="KW-0813">Transport</keyword>
<evidence type="ECO:0000256" key="14">
    <source>
        <dbReference type="ARBA" id="ARBA00023136"/>
    </source>
</evidence>
<dbReference type="InterPro" id="IPR003945">
    <property type="entry name" value="NU5C-like"/>
</dbReference>
<evidence type="ECO:0000256" key="9">
    <source>
        <dbReference type="ARBA" id="ARBA00022982"/>
    </source>
</evidence>
<dbReference type="GO" id="GO:0015990">
    <property type="term" value="P:electron transport coupled proton transport"/>
    <property type="evidence" value="ECO:0007669"/>
    <property type="project" value="TreeGrafter"/>
</dbReference>
<dbReference type="GO" id="GO:0003954">
    <property type="term" value="F:NADH dehydrogenase activity"/>
    <property type="evidence" value="ECO:0007669"/>
    <property type="project" value="TreeGrafter"/>
</dbReference>
<feature type="transmembrane region" description="Helical" evidence="16">
    <location>
        <begin position="297"/>
        <end position="317"/>
    </location>
</feature>
<comment type="function">
    <text evidence="16">Core subunit of the mitochondrial membrane respiratory chain NADH dehydrogenase (Complex I) which catalyzes electron transfer from NADH through the respiratory chain, using ubiquinone as an electron acceptor. Essential for the catalytic activity and assembly of complex I.</text>
</comment>
<evidence type="ECO:0000256" key="12">
    <source>
        <dbReference type="ARBA" id="ARBA00023075"/>
    </source>
</evidence>
<feature type="transmembrane region" description="Helical" evidence="16">
    <location>
        <begin position="6"/>
        <end position="30"/>
    </location>
</feature>
<dbReference type="InterPro" id="IPR001750">
    <property type="entry name" value="ND/Mrp_TM"/>
</dbReference>
<feature type="transmembrane region" description="Helical" evidence="16">
    <location>
        <begin position="215"/>
        <end position="235"/>
    </location>
</feature>
<evidence type="ECO:0000256" key="7">
    <source>
        <dbReference type="ARBA" id="ARBA00022792"/>
    </source>
</evidence>
<keyword evidence="5" id="KW-0679">Respiratory chain</keyword>
<evidence type="ECO:0000256" key="16">
    <source>
        <dbReference type="RuleBase" id="RU003404"/>
    </source>
</evidence>
<feature type="transmembrane region" description="Helical" evidence="16">
    <location>
        <begin position="491"/>
        <end position="510"/>
    </location>
</feature>
<accession>A0A3S8UZW6</accession>
<evidence type="ECO:0000259" key="19">
    <source>
        <dbReference type="Pfam" id="PF06455"/>
    </source>
</evidence>
<comment type="subcellular location">
    <subcellularLocation>
        <location evidence="1">Mitochondrion inner membrane</location>
        <topology evidence="1">Multi-pass membrane protein</topology>
    </subcellularLocation>
</comment>
<feature type="transmembrane region" description="Helical" evidence="16">
    <location>
        <begin position="179"/>
        <end position="203"/>
    </location>
</feature>
<feature type="transmembrane region" description="Helical" evidence="16">
    <location>
        <begin position="418"/>
        <end position="443"/>
    </location>
</feature>
<keyword evidence="12 16" id="KW-0830">Ubiquinone</keyword>
<feature type="transmembrane region" description="Helical" evidence="16">
    <location>
        <begin position="377"/>
        <end position="398"/>
    </location>
</feature>
<feature type="transmembrane region" description="Helical" evidence="16">
    <location>
        <begin position="338"/>
        <end position="357"/>
    </location>
</feature>
<evidence type="ECO:0000259" key="18">
    <source>
        <dbReference type="Pfam" id="PF00662"/>
    </source>
</evidence>
<dbReference type="InterPro" id="IPR010934">
    <property type="entry name" value="NADH_DH_su5_C"/>
</dbReference>
<dbReference type="PANTHER" id="PTHR42829">
    <property type="entry name" value="NADH-UBIQUINONE OXIDOREDUCTASE CHAIN 5"/>
    <property type="match status" value="1"/>
</dbReference>
<keyword evidence="9" id="KW-0249">Electron transport</keyword>
<feature type="transmembrane region" description="Helical" evidence="16">
    <location>
        <begin position="458"/>
        <end position="479"/>
    </location>
</feature>
<feature type="domain" description="NADH-Ubiquinone oxidoreductase (complex I) chain 5 N-terminal" evidence="18">
    <location>
        <begin position="47"/>
        <end position="91"/>
    </location>
</feature>
<gene>
    <name evidence="20" type="primary">nad5</name>
</gene>
<keyword evidence="10 16" id="KW-1133">Transmembrane helix</keyword>
<name>A0A3S8UZW6_PARCG</name>
<keyword evidence="7" id="KW-0999">Mitochondrion inner membrane</keyword>
<dbReference type="GO" id="GO:0008137">
    <property type="term" value="F:NADH dehydrogenase (ubiquinone) activity"/>
    <property type="evidence" value="ECO:0007669"/>
    <property type="project" value="UniProtKB-EC"/>
</dbReference>
<dbReference type="GO" id="GO:0042773">
    <property type="term" value="P:ATP synthesis coupled electron transport"/>
    <property type="evidence" value="ECO:0007669"/>
    <property type="project" value="InterPro"/>
</dbReference>
<sequence length="578" mass="64141">MWWFFYVSANLSLFFFSCFFLAGSFLFLVLKESVSVLISWEICFLSGVSFDFPLIFDWVSLSFGCVVLLISACVMLFTCEYMGEDPFLSRFSWLVFLFVLSMSFVIFVPNLVAVLLGWDGLGLVSFLLVIYYQNYKSLSGGLITVLMNRVGDVAILLSIGFLVKEGCFSFFYVSGGESYWMICSMLLLAGMTKSAQIPFSSWLPAAMAAPTPVSALVHSSTLVTAGVFLLVRFFYFLSSFYWFKPLLLLISVVTMLMAGIAANLENDLKKIVALSTLSQLGVMMSSLGLGMWKLALFHLYTHALFKALLFLCAGSFIHRSQHGQDLRLVGSVWGQVPVIVSCFHVSNLALCGAPFLAGFYSKDLILEFSLFSVSNLLALFMFFLATGLTVSYSTRLSLGVLWNSFNFYSCHNWSDEKLFEVVPMMILVIGAVTGGSFFMWVLFYDQSIMFLADSSKSLTLIVVTVGGFMGWMVNSGGSLSEEKGAYVGKKGYFGLVYMWFLVHLSGQGVLEGPLKVGSLALYQGDRGWMEVIGGKGSLFFLKKTIEVLQSYGFNNILVYLGGILFSVFLFLVVFLVLS</sequence>
<dbReference type="EC" id="7.1.1.2" evidence="2 16"/>
<keyword evidence="11 16" id="KW-0520">NAD</keyword>
<evidence type="ECO:0000256" key="13">
    <source>
        <dbReference type="ARBA" id="ARBA00023128"/>
    </source>
</evidence>
<feature type="domain" description="NADH:quinone oxidoreductase/Mrp antiporter transmembrane" evidence="17">
    <location>
        <begin position="110"/>
        <end position="389"/>
    </location>
</feature>
<feature type="transmembrane region" description="Helical" evidence="16">
    <location>
        <begin position="241"/>
        <end position="264"/>
    </location>
</feature>
<evidence type="ECO:0000256" key="8">
    <source>
        <dbReference type="ARBA" id="ARBA00022967"/>
    </source>
</evidence>
<evidence type="ECO:0000256" key="2">
    <source>
        <dbReference type="ARBA" id="ARBA00012944"/>
    </source>
</evidence>
<dbReference type="PRINTS" id="PR01434">
    <property type="entry name" value="NADHDHGNASE5"/>
</dbReference>
<evidence type="ECO:0000259" key="17">
    <source>
        <dbReference type="Pfam" id="PF00361"/>
    </source>
</evidence>
<evidence type="ECO:0000256" key="6">
    <source>
        <dbReference type="ARBA" id="ARBA00022692"/>
    </source>
</evidence>
<evidence type="ECO:0000256" key="5">
    <source>
        <dbReference type="ARBA" id="ARBA00022660"/>
    </source>
</evidence>
<evidence type="ECO:0000256" key="3">
    <source>
        <dbReference type="ARBA" id="ARBA00021096"/>
    </source>
</evidence>
<comment type="similarity">
    <text evidence="16">Belongs to the complex I subunit 5 family.</text>
</comment>
<feature type="transmembrane region" description="Helical" evidence="16">
    <location>
        <begin position="61"/>
        <end position="79"/>
    </location>
</feature>
<keyword evidence="14 16" id="KW-0472">Membrane</keyword>
<evidence type="ECO:0000256" key="4">
    <source>
        <dbReference type="ARBA" id="ARBA00022448"/>
    </source>
</evidence>
<feature type="transmembrane region" description="Helical" evidence="16">
    <location>
        <begin position="91"/>
        <end position="109"/>
    </location>
</feature>
<evidence type="ECO:0000256" key="11">
    <source>
        <dbReference type="ARBA" id="ARBA00023027"/>
    </source>
</evidence>
<keyword evidence="13 16" id="KW-0496">Mitochondrion</keyword>
<proteinExistence type="inferred from homology"/>
<dbReference type="Pfam" id="PF06455">
    <property type="entry name" value="NADH5_C"/>
    <property type="match status" value="1"/>
</dbReference>
<evidence type="ECO:0000256" key="15">
    <source>
        <dbReference type="ARBA" id="ARBA00049551"/>
    </source>
</evidence>
<comment type="catalytic activity">
    <reaction evidence="15 16">
        <text>a ubiquinone + NADH + 5 H(+)(in) = a ubiquinol + NAD(+) + 4 H(+)(out)</text>
        <dbReference type="Rhea" id="RHEA:29091"/>
        <dbReference type="Rhea" id="RHEA-COMP:9565"/>
        <dbReference type="Rhea" id="RHEA-COMP:9566"/>
        <dbReference type="ChEBI" id="CHEBI:15378"/>
        <dbReference type="ChEBI" id="CHEBI:16389"/>
        <dbReference type="ChEBI" id="CHEBI:17976"/>
        <dbReference type="ChEBI" id="CHEBI:57540"/>
        <dbReference type="ChEBI" id="CHEBI:57945"/>
        <dbReference type="EC" id="7.1.1.2"/>
    </reaction>
</comment>
<reference evidence="20" key="1">
    <citation type="submission" date="2018-07" db="EMBL/GenBank/DDBJ databases">
        <title>Mitochondrial genome of Parborlasia corrugatus (Nemertea: Cerebratulidae).</title>
        <authorList>
            <person name="Redak C.A."/>
            <person name="Halanych K.M."/>
        </authorList>
    </citation>
    <scope>NUCLEOTIDE SEQUENCE</scope>
</reference>
<organism evidence="20">
    <name type="scientific">Parborlasia corrugatus</name>
    <name type="common">Antarctic nemertean worm</name>
    <dbReference type="NCBI Taxonomy" id="187802"/>
    <lineage>
        <taxon>Eukaryota</taxon>
        <taxon>Metazoa</taxon>
        <taxon>Spiralia</taxon>
        <taxon>Lophotrochozoa</taxon>
        <taxon>Nemertea</taxon>
        <taxon>Pilidiophora</taxon>
        <taxon>Heteronemertea</taxon>
        <taxon>Lineidae</taxon>
        <taxon>Parborlasia</taxon>
    </lineage>
</organism>
<feature type="domain" description="NADH dehydrogenase subunit 5 C-terminal" evidence="19">
    <location>
        <begin position="392"/>
        <end position="573"/>
    </location>
</feature>
<dbReference type="Pfam" id="PF00662">
    <property type="entry name" value="Proton_antipo_N"/>
    <property type="match status" value="1"/>
</dbReference>
<evidence type="ECO:0000256" key="10">
    <source>
        <dbReference type="ARBA" id="ARBA00022989"/>
    </source>
</evidence>
<dbReference type="GO" id="GO:0005743">
    <property type="term" value="C:mitochondrial inner membrane"/>
    <property type="evidence" value="ECO:0007669"/>
    <property type="project" value="UniProtKB-SubCell"/>
</dbReference>